<protein>
    <recommendedName>
        <fullName evidence="4">Lipoprotein</fullName>
    </recommendedName>
</protein>
<dbReference type="InterPro" id="IPR045607">
    <property type="entry name" value="DUF6452"/>
</dbReference>
<gene>
    <name evidence="2" type="ordered locus">Weevi_0362</name>
</gene>
<organism evidence="2 3">
    <name type="scientific">Weeksella virosa (strain ATCC 43766 / DSM 16922 / JCM 21250 / CCUG 30538 / CDC 9751 / IAM 14551 / NBRC 16016 / NCTC 11634 / CL345/78)</name>
    <dbReference type="NCBI Taxonomy" id="865938"/>
    <lineage>
        <taxon>Bacteria</taxon>
        <taxon>Pseudomonadati</taxon>
        <taxon>Bacteroidota</taxon>
        <taxon>Flavobacteriia</taxon>
        <taxon>Flavobacteriales</taxon>
        <taxon>Weeksellaceae</taxon>
        <taxon>Weeksella</taxon>
    </lineage>
</organism>
<reference evidence="2 3" key="1">
    <citation type="journal article" date="2011" name="Stand. Genomic Sci.">
        <title>Complete genome sequence of Weeksella virosa type strain (9751).</title>
        <authorList>
            <person name="Lang E."/>
            <person name="Teshima H."/>
            <person name="Lucas S."/>
            <person name="Lapidus A."/>
            <person name="Hammon N."/>
            <person name="Deshpande S."/>
            <person name="Nolan M."/>
            <person name="Cheng J.F."/>
            <person name="Pitluck S."/>
            <person name="Liolios K."/>
            <person name="Pagani I."/>
            <person name="Mikhailova N."/>
            <person name="Ivanova N."/>
            <person name="Mavromatis K."/>
            <person name="Pati A."/>
            <person name="Tapia R."/>
            <person name="Han C."/>
            <person name="Goodwin L."/>
            <person name="Chen A."/>
            <person name="Palaniappan K."/>
            <person name="Land M."/>
            <person name="Hauser L."/>
            <person name="Chang Y.J."/>
            <person name="Jeffries C.D."/>
            <person name="Brambilla E.M."/>
            <person name="Kopitz M."/>
            <person name="Rohde M."/>
            <person name="Goker M."/>
            <person name="Tindall B.J."/>
            <person name="Detter J.C."/>
            <person name="Woyke T."/>
            <person name="Bristow J."/>
            <person name="Eisen J.A."/>
            <person name="Markowitz V."/>
            <person name="Hugenholtz P."/>
            <person name="Klenk H.P."/>
            <person name="Kyrpides N.C."/>
        </authorList>
    </citation>
    <scope>NUCLEOTIDE SEQUENCE [LARGE SCALE GENOMIC DNA]</scope>
    <source>
        <strain evidence="3">ATCC 43766 / DSM 16922 / JCM 21250 / NBRC 16016 / NCTC 11634 / CL345/78</strain>
    </source>
</reference>
<feature type="chain" id="PRO_5003257815" description="Lipoprotein" evidence="1">
    <location>
        <begin position="22"/>
        <end position="208"/>
    </location>
</feature>
<dbReference type="KEGG" id="wvi:Weevi_0362"/>
<dbReference type="EMBL" id="CP002455">
    <property type="protein sequence ID" value="ADX67082.1"/>
    <property type="molecule type" value="Genomic_DNA"/>
</dbReference>
<dbReference type="Pfam" id="PF20050">
    <property type="entry name" value="DUF6452"/>
    <property type="match status" value="1"/>
</dbReference>
<keyword evidence="1" id="KW-0732">Signal</keyword>
<feature type="signal peptide" evidence="1">
    <location>
        <begin position="1"/>
        <end position="21"/>
    </location>
</feature>
<name>F0NYG2_WEEVC</name>
<evidence type="ECO:0000256" key="1">
    <source>
        <dbReference type="SAM" id="SignalP"/>
    </source>
</evidence>
<evidence type="ECO:0000313" key="3">
    <source>
        <dbReference type="Proteomes" id="UP000008641"/>
    </source>
</evidence>
<proteinExistence type="predicted"/>
<reference evidence="3" key="2">
    <citation type="journal article" date="2011" name="Stand. Genomic Sci.">
        <title>Complete genome sequence of Weeksella virosa type strain (9751T).</title>
        <authorList>
            <person name="Lang E."/>
            <person name="Teshima H."/>
            <person name="Lucas S."/>
            <person name="Lapidus A."/>
            <person name="Hammon N."/>
            <person name="Deshpande S."/>
            <person name="Nolan M."/>
            <person name="Cheng J."/>
            <person name="Pitluck S."/>
            <person name="Liolios K."/>
            <person name="Pagani I."/>
            <person name="Mikhailova N."/>
            <person name="Ivanova N."/>
            <person name="Mavromatis K."/>
            <person name="Pati A."/>
            <person name="Tapia R."/>
            <person name="Han C."/>
            <person name="Goodwin L."/>
            <person name="Chen A."/>
            <person name="Palaniappan K."/>
            <person name="Land M."/>
            <person name="Hauser L."/>
            <person name="Chang Y."/>
            <person name="Jeffries C."/>
            <person name="Brambilla E."/>
            <person name="Kopitz M."/>
            <person name="Rohde M."/>
            <person name="Goker M."/>
            <person name="Tindall B."/>
            <person name="Detter J."/>
            <person name="Woyke T."/>
            <person name="Bristow J."/>
            <person name="Eisen J."/>
            <person name="Markowitz V."/>
            <person name="Hugenholtz P."/>
            <person name="Klenk H."/>
            <person name="Kyrpides N."/>
        </authorList>
    </citation>
    <scope>NUCLEOTIDE SEQUENCE [LARGE SCALE GENOMIC DNA]</scope>
    <source>
        <strain evidence="3">ATCC 43766 / DSM 16922 / JCM 21250 / NBRC 16016 / NCTC 11634 / CL345/78</strain>
    </source>
</reference>
<evidence type="ECO:0008006" key="4">
    <source>
        <dbReference type="Google" id="ProtNLM"/>
    </source>
</evidence>
<dbReference type="AlphaFoldDB" id="F0NYG2"/>
<dbReference type="HOGENOM" id="CLU_1320439_0_0_10"/>
<evidence type="ECO:0000313" key="2">
    <source>
        <dbReference type="EMBL" id="ADX67082.1"/>
    </source>
</evidence>
<dbReference type="PROSITE" id="PS51257">
    <property type="entry name" value="PROKAR_LIPOPROTEIN"/>
    <property type="match status" value="1"/>
</dbReference>
<sequence>MRKVVLPVIITILFWASSCLDQDICTPSSVPMLNIELLNIEQPEEIFTDTLYYNQYLGKTENGEDTFVYPSYKKVYGKNLPLSFHQTDTKEIKMVIYRRSDYLVYARDADGNRLQDKEGKDSILGMNRTTRDTLIFRYDIGQAFENSSCGAKVIFDNVEYQGSTSNYWMKELQPTTTNITDDTTINLQIKTSVFKRQSDYHCAECPKP</sequence>
<keyword evidence="3" id="KW-1185">Reference proteome</keyword>
<accession>F0NYG2</accession>
<dbReference type="OrthoDB" id="1446237at2"/>
<dbReference type="STRING" id="865938.Weevi_0362"/>
<dbReference type="RefSeq" id="WP_013597474.1">
    <property type="nucleotide sequence ID" value="NC_015144.1"/>
</dbReference>
<dbReference type="Proteomes" id="UP000008641">
    <property type="component" value="Chromosome"/>
</dbReference>